<keyword evidence="1" id="KW-1133">Transmembrane helix</keyword>
<feature type="transmembrane region" description="Helical" evidence="1">
    <location>
        <begin position="144"/>
        <end position="167"/>
    </location>
</feature>
<accession>A0AAP0PSL6</accession>
<keyword evidence="1" id="KW-0472">Membrane</keyword>
<keyword evidence="1" id="KW-0812">Transmembrane</keyword>
<protein>
    <submittedName>
        <fullName evidence="2">Uncharacterized protein</fullName>
    </submittedName>
</protein>
<evidence type="ECO:0000256" key="1">
    <source>
        <dbReference type="SAM" id="Phobius"/>
    </source>
</evidence>
<organism evidence="2 3">
    <name type="scientific">Stephania yunnanensis</name>
    <dbReference type="NCBI Taxonomy" id="152371"/>
    <lineage>
        <taxon>Eukaryota</taxon>
        <taxon>Viridiplantae</taxon>
        <taxon>Streptophyta</taxon>
        <taxon>Embryophyta</taxon>
        <taxon>Tracheophyta</taxon>
        <taxon>Spermatophyta</taxon>
        <taxon>Magnoliopsida</taxon>
        <taxon>Ranunculales</taxon>
        <taxon>Menispermaceae</taxon>
        <taxon>Menispermoideae</taxon>
        <taxon>Cissampelideae</taxon>
        <taxon>Stephania</taxon>
    </lineage>
</organism>
<reference evidence="2 3" key="1">
    <citation type="submission" date="2024-01" db="EMBL/GenBank/DDBJ databases">
        <title>Genome assemblies of Stephania.</title>
        <authorList>
            <person name="Yang L."/>
        </authorList>
    </citation>
    <scope>NUCLEOTIDE SEQUENCE [LARGE SCALE GENOMIC DNA]</scope>
    <source>
        <strain evidence="2">YNDBR</strain>
        <tissue evidence="2">Leaf</tissue>
    </source>
</reference>
<dbReference type="EMBL" id="JBBNAF010000004">
    <property type="protein sequence ID" value="KAK9151466.1"/>
    <property type="molecule type" value="Genomic_DNA"/>
</dbReference>
<gene>
    <name evidence="2" type="ORF">Syun_009775</name>
</gene>
<keyword evidence="3" id="KW-1185">Reference proteome</keyword>
<sequence length="659" mass="73647">MRFKTESNTQSSSVRFYKLQTAFRHPRTPIFDPTSSPEPITNLWATYQIRDGGRHVEVSGWPTWPNPVVKRSGLGLVSRSPIQGRGWGAHHSTNDEPIKQLRDDIKEVQESLLRVINDKTLDLDQLQYMQRRLGRKKHTLMDRLGILLAPPAFLSSVSTFLSTLLAFRKLYHGWVRSTFSFIGYRRRPTRPALTVRGGLGGLCGLKLGGASLWGTGPSHQPPPHLLGKYYSLRFGPSIALIRLGDATAWYQILCIRAFKSRDLMGTDTIRDCRVFNTKNLSNCGPNTTFLPSKLGSRDAKDQIDKSPTGFANGARNLVVGKCEKSGLQEMEQGSIFRPGGAGSHSLSTAAHHLPPLRPTFPLLRLRHFFASHVCLAAPELLSVAYALASAVLAAFATPSPLTFLPSHLSQLSRQISSRISLASLAGSPHRRFTHHRQITSEQSEIEFVIDTVLKGLRGFGETKDQELELELNEAGTRLGDPPQLGRRLAGDSRLTVTNPIVNTPETTLFNLNFSPNFLFFTRQIPSPSPKVLQRCQQVRLVRLRLGLYLEQGVSRGSEQGDYDLQAEIYVREIGEEKRGPLSKAKVKSLKLARHEMKKEVMPQRLGDEKRFKGMRGHESTEVLALTTTLAQHTSYGTRGGRSHEFEKAFWNVGRPDRLE</sequence>
<evidence type="ECO:0000313" key="3">
    <source>
        <dbReference type="Proteomes" id="UP001420932"/>
    </source>
</evidence>
<proteinExistence type="predicted"/>
<comment type="caution">
    <text evidence="2">The sequence shown here is derived from an EMBL/GenBank/DDBJ whole genome shotgun (WGS) entry which is preliminary data.</text>
</comment>
<name>A0AAP0PSL6_9MAGN</name>
<dbReference type="Proteomes" id="UP001420932">
    <property type="component" value="Unassembled WGS sequence"/>
</dbReference>
<evidence type="ECO:0000313" key="2">
    <source>
        <dbReference type="EMBL" id="KAK9151466.1"/>
    </source>
</evidence>
<dbReference type="AlphaFoldDB" id="A0AAP0PSL6"/>